<dbReference type="Proteomes" id="UP001595690">
    <property type="component" value="Unassembled WGS sequence"/>
</dbReference>
<evidence type="ECO:0000259" key="3">
    <source>
        <dbReference type="Pfam" id="PF04892"/>
    </source>
</evidence>
<proteinExistence type="predicted"/>
<reference evidence="5" key="1">
    <citation type="journal article" date="2019" name="Int. J. Syst. Evol. Microbiol.">
        <title>The Global Catalogue of Microorganisms (GCM) 10K type strain sequencing project: providing services to taxonomists for standard genome sequencing and annotation.</title>
        <authorList>
            <consortium name="The Broad Institute Genomics Platform"/>
            <consortium name="The Broad Institute Genome Sequencing Center for Infectious Disease"/>
            <person name="Wu L."/>
            <person name="Ma J."/>
        </authorList>
    </citation>
    <scope>NUCLEOTIDE SEQUENCE [LARGE SCALE GENOMIC DNA]</scope>
    <source>
        <strain evidence="5">CGMCC 4.7405</strain>
    </source>
</reference>
<sequence length="186" mass="19590">MIAVFLIENPLLVPVLVLVMVIICTGIGYLLLRACRKRTLRTLTALSVVPVVALTLVPTPTRRMDDIPLCTVDFNVPTLASVEMVANVGLLFPLVYFAALMTRRPLLMLAAGVAVSAGIEAIQALVRSLGRACATSDWVMNSAGAACAALLAGCTIALANRTTAHKATNTTSSSHAETVHGDQHGR</sequence>
<dbReference type="InterPro" id="IPR006976">
    <property type="entry name" value="VanZ-like"/>
</dbReference>
<evidence type="ECO:0000256" key="1">
    <source>
        <dbReference type="SAM" id="MobiDB-lite"/>
    </source>
</evidence>
<feature type="transmembrane region" description="Helical" evidence="2">
    <location>
        <begin position="106"/>
        <end position="126"/>
    </location>
</feature>
<organism evidence="4 5">
    <name type="scientific">Lentzea rhizosphaerae</name>
    <dbReference type="NCBI Taxonomy" id="2041025"/>
    <lineage>
        <taxon>Bacteria</taxon>
        <taxon>Bacillati</taxon>
        <taxon>Actinomycetota</taxon>
        <taxon>Actinomycetes</taxon>
        <taxon>Pseudonocardiales</taxon>
        <taxon>Pseudonocardiaceae</taxon>
        <taxon>Lentzea</taxon>
    </lineage>
</organism>
<evidence type="ECO:0000256" key="2">
    <source>
        <dbReference type="SAM" id="Phobius"/>
    </source>
</evidence>
<dbReference type="RefSeq" id="WP_382369710.1">
    <property type="nucleotide sequence ID" value="NZ_JBHRZI010000008.1"/>
</dbReference>
<name>A0ABV8BKX2_9PSEU</name>
<keyword evidence="2" id="KW-0812">Transmembrane</keyword>
<dbReference type="EMBL" id="JBHRZI010000008">
    <property type="protein sequence ID" value="MFC3890921.1"/>
    <property type="molecule type" value="Genomic_DNA"/>
</dbReference>
<feature type="transmembrane region" description="Helical" evidence="2">
    <location>
        <begin position="39"/>
        <end position="59"/>
    </location>
</feature>
<dbReference type="Pfam" id="PF04892">
    <property type="entry name" value="VanZ"/>
    <property type="match status" value="1"/>
</dbReference>
<keyword evidence="2" id="KW-0472">Membrane</keyword>
<feature type="compositionally biased region" description="Polar residues" evidence="1">
    <location>
        <begin position="167"/>
        <end position="176"/>
    </location>
</feature>
<gene>
    <name evidence="4" type="ORF">ACFOWZ_05500</name>
</gene>
<feature type="domain" description="VanZ-like" evidence="3">
    <location>
        <begin position="69"/>
        <end position="152"/>
    </location>
</feature>
<feature type="transmembrane region" description="Helical" evidence="2">
    <location>
        <begin position="138"/>
        <end position="159"/>
    </location>
</feature>
<accession>A0ABV8BKX2</accession>
<evidence type="ECO:0000313" key="5">
    <source>
        <dbReference type="Proteomes" id="UP001595690"/>
    </source>
</evidence>
<feature type="transmembrane region" description="Helical" evidence="2">
    <location>
        <begin position="12"/>
        <end position="32"/>
    </location>
</feature>
<protein>
    <submittedName>
        <fullName evidence="4">VanZ family protein</fullName>
    </submittedName>
</protein>
<feature type="transmembrane region" description="Helical" evidence="2">
    <location>
        <begin position="79"/>
        <end position="99"/>
    </location>
</feature>
<comment type="caution">
    <text evidence="4">The sequence shown here is derived from an EMBL/GenBank/DDBJ whole genome shotgun (WGS) entry which is preliminary data.</text>
</comment>
<keyword evidence="5" id="KW-1185">Reference proteome</keyword>
<keyword evidence="2" id="KW-1133">Transmembrane helix</keyword>
<feature type="region of interest" description="Disordered" evidence="1">
    <location>
        <begin position="167"/>
        <end position="186"/>
    </location>
</feature>
<evidence type="ECO:0000313" key="4">
    <source>
        <dbReference type="EMBL" id="MFC3890921.1"/>
    </source>
</evidence>
<feature type="compositionally biased region" description="Basic and acidic residues" evidence="1">
    <location>
        <begin position="177"/>
        <end position="186"/>
    </location>
</feature>